<dbReference type="Pfam" id="PF01882">
    <property type="entry name" value="DUF58"/>
    <property type="match status" value="1"/>
</dbReference>
<feature type="transmembrane region" description="Helical" evidence="1">
    <location>
        <begin position="35"/>
        <end position="52"/>
    </location>
</feature>
<evidence type="ECO:0000313" key="3">
    <source>
        <dbReference type="EMBL" id="MBA8829093.1"/>
    </source>
</evidence>
<gene>
    <name evidence="3" type="ORF">FB555_001191</name>
</gene>
<evidence type="ECO:0000259" key="2">
    <source>
        <dbReference type="Pfam" id="PF01882"/>
    </source>
</evidence>
<dbReference type="RefSeq" id="WP_182484515.1">
    <property type="nucleotide sequence ID" value="NZ_JACGWU010000002.1"/>
</dbReference>
<comment type="caution">
    <text evidence="3">The sequence shown here is derived from an EMBL/GenBank/DDBJ whole genome shotgun (WGS) entry which is preliminary data.</text>
</comment>
<accession>A0A7W3JTR4</accession>
<evidence type="ECO:0000256" key="1">
    <source>
        <dbReference type="SAM" id="Phobius"/>
    </source>
</evidence>
<dbReference type="PANTHER" id="PTHR34351:SF1">
    <property type="entry name" value="SLR1927 PROTEIN"/>
    <property type="match status" value="1"/>
</dbReference>
<proteinExistence type="predicted"/>
<dbReference type="Proteomes" id="UP000524237">
    <property type="component" value="Unassembled WGS sequence"/>
</dbReference>
<keyword evidence="1" id="KW-0812">Transmembrane</keyword>
<feature type="transmembrane region" description="Helical" evidence="1">
    <location>
        <begin position="12"/>
        <end position="29"/>
    </location>
</feature>
<sequence length="409" mass="43703">MIPRIITPRGWGWAAGSLLALLVGFVLGWSELIVLGFAGIFSFAIATLFALVPHAHQVSFHLAEPRVVVGEGARIIVVVTNPTNRRLAALSVDIPVGDSFHSRSVGRLKGKEASELSLDIATEARGILSVGPVRIMRQDPLGLVSREVSHGTTTTLYVHPVTIGLVSMSTGFVRDLEGNPTRDLTDSDLSFHALREYVPGDDRRNIHWRSTAKTGRFMVRQFEQTRRSHLLIALDAAPEDFAVDQEFELAVGVAASLGVRALRDTRDLSVVRGATPGAPKSVRRFGRSRLPLLPLAATATVATASRARMLDELAGVSLAEGSPTLITLAKLASGQSADVSVGFLITGSLPDAKTIHAASVTFPAGVEVVTVVCQPEATPGLKMLGRLTVITVGRLDDIKQILGRKKVMS</sequence>
<keyword evidence="4" id="KW-1185">Reference proteome</keyword>
<name>A0A7W3JTR4_9MICO</name>
<dbReference type="AlphaFoldDB" id="A0A7W3JTR4"/>
<organism evidence="3 4">
    <name type="scientific">Alpinimonas psychrophila</name>
    <dbReference type="NCBI Taxonomy" id="748908"/>
    <lineage>
        <taxon>Bacteria</taxon>
        <taxon>Bacillati</taxon>
        <taxon>Actinomycetota</taxon>
        <taxon>Actinomycetes</taxon>
        <taxon>Micrococcales</taxon>
        <taxon>Microbacteriaceae</taxon>
        <taxon>Alpinimonas</taxon>
    </lineage>
</organism>
<dbReference type="PANTHER" id="PTHR34351">
    <property type="entry name" value="SLR1927 PROTEIN-RELATED"/>
    <property type="match status" value="1"/>
</dbReference>
<reference evidence="3 4" key="1">
    <citation type="submission" date="2020-07" db="EMBL/GenBank/DDBJ databases">
        <title>Sequencing the genomes of 1000 actinobacteria strains.</title>
        <authorList>
            <person name="Klenk H.-P."/>
        </authorList>
    </citation>
    <scope>NUCLEOTIDE SEQUENCE [LARGE SCALE GENOMIC DNA]</scope>
    <source>
        <strain evidence="3 4">DSM 23737</strain>
    </source>
</reference>
<dbReference type="EMBL" id="JACGWU010000002">
    <property type="protein sequence ID" value="MBA8829093.1"/>
    <property type="molecule type" value="Genomic_DNA"/>
</dbReference>
<keyword evidence="1" id="KW-1133">Transmembrane helix</keyword>
<evidence type="ECO:0000313" key="4">
    <source>
        <dbReference type="Proteomes" id="UP000524237"/>
    </source>
</evidence>
<dbReference type="InterPro" id="IPR002881">
    <property type="entry name" value="DUF58"/>
</dbReference>
<keyword evidence="1" id="KW-0472">Membrane</keyword>
<feature type="domain" description="DUF58" evidence="2">
    <location>
        <begin position="194"/>
        <end position="264"/>
    </location>
</feature>
<protein>
    <submittedName>
        <fullName evidence="3">Uncharacterized protein (DUF58 family)</fullName>
    </submittedName>
</protein>